<dbReference type="AlphaFoldDB" id="A0A174HR11"/>
<feature type="transmembrane region" description="Helical" evidence="7">
    <location>
        <begin position="116"/>
        <end position="140"/>
    </location>
</feature>
<evidence type="ECO:0000256" key="6">
    <source>
        <dbReference type="ARBA" id="ARBA00023136"/>
    </source>
</evidence>
<evidence type="ECO:0000256" key="2">
    <source>
        <dbReference type="ARBA" id="ARBA00005262"/>
    </source>
</evidence>
<dbReference type="EMBL" id="CYZX01000015">
    <property type="protein sequence ID" value="CUO77354.1"/>
    <property type="molecule type" value="Genomic_DNA"/>
</dbReference>
<proteinExistence type="inferred from homology"/>
<keyword evidence="5 7" id="KW-1133">Transmembrane helix</keyword>
<evidence type="ECO:0000256" key="4">
    <source>
        <dbReference type="ARBA" id="ARBA00022692"/>
    </source>
</evidence>
<keyword evidence="3" id="KW-1003">Cell membrane</keyword>
<sequence length="199" mass="21695">MECLRNKRNWKVLWQLFKSTFILSAFTFGGGFVIVSLMKKKFVEELGWLDESEMLDITAIAQSSPGPIPINASVILGYRMQGILGSIVAVVGTSIPPIAIISVISSFYVKFRESQIIGTALMVMRAGVAAVICDVVINLAKNVIKTGQVLYIALMIIAFIMTYVLGISAITVILLCILVGIVNLILDIKNSKKKANLEV</sequence>
<keyword evidence="6 7" id="KW-0472">Membrane</keyword>
<dbReference type="PANTHER" id="PTHR43663">
    <property type="entry name" value="CHROMATE TRANSPORT PROTEIN-RELATED"/>
    <property type="match status" value="1"/>
</dbReference>
<dbReference type="RefSeq" id="WP_055266653.1">
    <property type="nucleotide sequence ID" value="NZ_CABIXQ010000015.1"/>
</dbReference>
<comment type="similarity">
    <text evidence="2">Belongs to the chromate ion transporter (CHR) (TC 2.A.51) family.</text>
</comment>
<evidence type="ECO:0000313" key="9">
    <source>
        <dbReference type="Proteomes" id="UP000095594"/>
    </source>
</evidence>
<name>A0A174HR11_9CLOT</name>
<evidence type="ECO:0000256" key="1">
    <source>
        <dbReference type="ARBA" id="ARBA00004651"/>
    </source>
</evidence>
<dbReference type="OrthoDB" id="9788907at2"/>
<dbReference type="Proteomes" id="UP000095594">
    <property type="component" value="Unassembled WGS sequence"/>
</dbReference>
<evidence type="ECO:0000256" key="5">
    <source>
        <dbReference type="ARBA" id="ARBA00022989"/>
    </source>
</evidence>
<feature type="transmembrane region" description="Helical" evidence="7">
    <location>
        <begin position="12"/>
        <end position="38"/>
    </location>
</feature>
<dbReference type="GO" id="GO:0015109">
    <property type="term" value="F:chromate transmembrane transporter activity"/>
    <property type="evidence" value="ECO:0007669"/>
    <property type="project" value="InterPro"/>
</dbReference>
<gene>
    <name evidence="8" type="ORF">ERS852471_02270</name>
</gene>
<organism evidence="8 9">
    <name type="scientific">Clostridium disporicum</name>
    <dbReference type="NCBI Taxonomy" id="84024"/>
    <lineage>
        <taxon>Bacteria</taxon>
        <taxon>Bacillati</taxon>
        <taxon>Bacillota</taxon>
        <taxon>Clostridia</taxon>
        <taxon>Eubacteriales</taxon>
        <taxon>Clostridiaceae</taxon>
        <taxon>Clostridium</taxon>
    </lineage>
</organism>
<dbReference type="InterPro" id="IPR052518">
    <property type="entry name" value="CHR_Transporter"/>
</dbReference>
<dbReference type="Pfam" id="PF02417">
    <property type="entry name" value="Chromate_transp"/>
    <property type="match status" value="1"/>
</dbReference>
<comment type="subcellular location">
    <subcellularLocation>
        <location evidence="1">Cell membrane</location>
        <topology evidence="1">Multi-pass membrane protein</topology>
    </subcellularLocation>
</comment>
<dbReference type="GO" id="GO:0005886">
    <property type="term" value="C:plasma membrane"/>
    <property type="evidence" value="ECO:0007669"/>
    <property type="project" value="UniProtKB-SubCell"/>
</dbReference>
<accession>A0A174HR11</accession>
<feature type="transmembrane region" description="Helical" evidence="7">
    <location>
        <begin position="152"/>
        <end position="185"/>
    </location>
</feature>
<reference evidence="8 9" key="1">
    <citation type="submission" date="2015-09" db="EMBL/GenBank/DDBJ databases">
        <authorList>
            <consortium name="Pathogen Informatics"/>
        </authorList>
    </citation>
    <scope>NUCLEOTIDE SEQUENCE [LARGE SCALE GENOMIC DNA]</scope>
    <source>
        <strain evidence="8 9">2789STDY5834856</strain>
    </source>
</reference>
<evidence type="ECO:0000313" key="8">
    <source>
        <dbReference type="EMBL" id="CUO77354.1"/>
    </source>
</evidence>
<dbReference type="PANTHER" id="PTHR43663:SF1">
    <property type="entry name" value="CHROMATE TRANSPORTER"/>
    <property type="match status" value="1"/>
</dbReference>
<evidence type="ECO:0000256" key="3">
    <source>
        <dbReference type="ARBA" id="ARBA00022475"/>
    </source>
</evidence>
<feature type="transmembrane region" description="Helical" evidence="7">
    <location>
        <begin position="83"/>
        <end position="109"/>
    </location>
</feature>
<dbReference type="InterPro" id="IPR003370">
    <property type="entry name" value="Chromate_transpt"/>
</dbReference>
<evidence type="ECO:0000256" key="7">
    <source>
        <dbReference type="SAM" id="Phobius"/>
    </source>
</evidence>
<keyword evidence="4 7" id="KW-0812">Transmembrane</keyword>
<protein>
    <submittedName>
        <fullName evidence="8">Chromate transporter</fullName>
    </submittedName>
</protein>